<evidence type="ECO:0000256" key="2">
    <source>
        <dbReference type="ARBA" id="ARBA00022475"/>
    </source>
</evidence>
<dbReference type="Proteomes" id="UP000307768">
    <property type="component" value="Unassembled WGS sequence"/>
</dbReference>
<comment type="subcellular location">
    <subcellularLocation>
        <location evidence="1">Cell membrane</location>
        <topology evidence="1">Multi-pass membrane protein</topology>
    </subcellularLocation>
</comment>
<comment type="similarity">
    <text evidence="6">Belongs to the ABC-4 integral membrane protein family.</text>
</comment>
<accession>A0A5Q6RXW0</accession>
<feature type="transmembrane region" description="Helical" evidence="7">
    <location>
        <begin position="742"/>
        <end position="766"/>
    </location>
</feature>
<dbReference type="Pfam" id="PF02687">
    <property type="entry name" value="FtsX"/>
    <property type="match status" value="2"/>
</dbReference>
<keyword evidence="4 7" id="KW-1133">Transmembrane helix</keyword>
<dbReference type="GO" id="GO:0005886">
    <property type="term" value="C:plasma membrane"/>
    <property type="evidence" value="ECO:0007669"/>
    <property type="project" value="UniProtKB-SubCell"/>
</dbReference>
<dbReference type="OrthoDB" id="3405625at2"/>
<name>A0A5Q6RXW0_9ACTN</name>
<dbReference type="PANTHER" id="PTHR30572:SF4">
    <property type="entry name" value="ABC TRANSPORTER PERMEASE YTRF"/>
    <property type="match status" value="1"/>
</dbReference>
<dbReference type="InterPro" id="IPR050250">
    <property type="entry name" value="Macrolide_Exporter_MacB"/>
</dbReference>
<feature type="transmembrane region" description="Helical" evidence="7">
    <location>
        <begin position="328"/>
        <end position="353"/>
    </location>
</feature>
<evidence type="ECO:0000256" key="7">
    <source>
        <dbReference type="SAM" id="Phobius"/>
    </source>
</evidence>
<evidence type="ECO:0000313" key="9">
    <source>
        <dbReference type="EMBL" id="KAA1422878.1"/>
    </source>
</evidence>
<evidence type="ECO:0000313" key="10">
    <source>
        <dbReference type="Proteomes" id="UP000307768"/>
    </source>
</evidence>
<evidence type="ECO:0000256" key="5">
    <source>
        <dbReference type="ARBA" id="ARBA00023136"/>
    </source>
</evidence>
<evidence type="ECO:0000256" key="3">
    <source>
        <dbReference type="ARBA" id="ARBA00022692"/>
    </source>
</evidence>
<proteinExistence type="inferred from homology"/>
<feature type="transmembrane region" description="Helical" evidence="7">
    <location>
        <begin position="497"/>
        <end position="517"/>
    </location>
</feature>
<feature type="domain" description="ABC3 transporter permease C-terminal" evidence="8">
    <location>
        <begin position="284"/>
        <end position="404"/>
    </location>
</feature>
<reference evidence="9 10" key="1">
    <citation type="submission" date="2019-09" db="EMBL/GenBank/DDBJ databases">
        <title>Mumia zhuanghuii sp. nov. isolated from the intestinal contents of plateau pika (Ochotona curzoniae) in the Qinghai-Tibet plateau of China.</title>
        <authorList>
            <person name="Tian Z."/>
        </authorList>
    </citation>
    <scope>NUCLEOTIDE SEQUENCE [LARGE SCALE GENOMIC DNA]</scope>
    <source>
        <strain evidence="10">350</strain>
    </source>
</reference>
<feature type="transmembrane region" description="Helical" evidence="7">
    <location>
        <begin position="793"/>
        <end position="818"/>
    </location>
</feature>
<protein>
    <submittedName>
        <fullName evidence="9">ABC transporter permease</fullName>
    </submittedName>
</protein>
<evidence type="ECO:0000256" key="6">
    <source>
        <dbReference type="ARBA" id="ARBA00038076"/>
    </source>
</evidence>
<gene>
    <name evidence="9" type="ORF">FE697_012080</name>
</gene>
<keyword evidence="3 7" id="KW-0812">Transmembrane</keyword>
<dbReference type="RefSeq" id="WP_149769828.1">
    <property type="nucleotide sequence ID" value="NZ_VDFQ02000003.1"/>
</dbReference>
<feature type="domain" description="ABC3 transporter permease C-terminal" evidence="8">
    <location>
        <begin position="751"/>
        <end position="861"/>
    </location>
</feature>
<evidence type="ECO:0000259" key="8">
    <source>
        <dbReference type="Pfam" id="PF02687"/>
    </source>
</evidence>
<evidence type="ECO:0000256" key="1">
    <source>
        <dbReference type="ARBA" id="ARBA00004651"/>
    </source>
</evidence>
<dbReference type="AlphaFoldDB" id="A0A5Q6RXW0"/>
<feature type="transmembrane region" description="Helical" evidence="7">
    <location>
        <begin position="26"/>
        <end position="48"/>
    </location>
</feature>
<comment type="caution">
    <text evidence="9">The sequence shown here is derived from an EMBL/GenBank/DDBJ whole genome shotgun (WGS) entry which is preliminary data.</text>
</comment>
<feature type="transmembrane region" description="Helical" evidence="7">
    <location>
        <begin position="281"/>
        <end position="305"/>
    </location>
</feature>
<feature type="transmembrane region" description="Helical" evidence="7">
    <location>
        <begin position="449"/>
        <end position="476"/>
    </location>
</feature>
<feature type="transmembrane region" description="Helical" evidence="7">
    <location>
        <begin position="422"/>
        <end position="443"/>
    </location>
</feature>
<feature type="transmembrane region" description="Helical" evidence="7">
    <location>
        <begin position="373"/>
        <end position="395"/>
    </location>
</feature>
<dbReference type="EMBL" id="VDFQ02000003">
    <property type="protein sequence ID" value="KAA1422878.1"/>
    <property type="molecule type" value="Genomic_DNA"/>
</dbReference>
<evidence type="ECO:0000256" key="4">
    <source>
        <dbReference type="ARBA" id="ARBA00022989"/>
    </source>
</evidence>
<feature type="transmembrane region" description="Helical" evidence="7">
    <location>
        <begin position="838"/>
        <end position="861"/>
    </location>
</feature>
<keyword evidence="5 7" id="KW-0472">Membrane</keyword>
<keyword evidence="2" id="KW-1003">Cell membrane</keyword>
<dbReference type="GO" id="GO:0022857">
    <property type="term" value="F:transmembrane transporter activity"/>
    <property type="evidence" value="ECO:0007669"/>
    <property type="project" value="TreeGrafter"/>
</dbReference>
<organism evidence="9 10">
    <name type="scientific">Mumia zhuanghuii</name>
    <dbReference type="NCBI Taxonomy" id="2585211"/>
    <lineage>
        <taxon>Bacteria</taxon>
        <taxon>Bacillati</taxon>
        <taxon>Actinomycetota</taxon>
        <taxon>Actinomycetes</taxon>
        <taxon>Propionibacteriales</taxon>
        <taxon>Nocardioidaceae</taxon>
        <taxon>Mumia</taxon>
    </lineage>
</organism>
<dbReference type="InterPro" id="IPR003838">
    <property type="entry name" value="ABC3_permease_C"/>
</dbReference>
<dbReference type="PANTHER" id="PTHR30572">
    <property type="entry name" value="MEMBRANE COMPONENT OF TRANSPORTER-RELATED"/>
    <property type="match status" value="1"/>
</dbReference>
<sequence>MSRIGSSWRASLRIARRDVVRAKGRSTLVAVMVGTPVLLAVMLTTLVATGDVSAEENLPVTLGQAQARVSWGGGGAVLQSPDGESGMTTDEMRGGVPGTGEPPPSDEIAAVVPGSRLVPVRTGWIALQGRPDAVDVLEADLDDPATDGLATVTEGRLPESGDEIVVSLGLARDLDAGVGDTVQLGGASREVVGIGSYETVAPTPRRRSVVALPAAALLDADDGGPDYLVMRDDPVSWDDVKELNALGFWVTSRDVVENPPPTSQQYDEFTSWEGDDGTRTVLVIVVTAVVLQVVLLAGPAFAVGVRRQRRDLALLAASGGAPADVRRVVLAQAIVVGFGACLLAAGLGIALSPVVIELLPRWFDDIGFGPFEIIWQPVVAAVALGTASAVLAALVPARQVAKQDVAAVLAGRSGVVRTRNGWPVVGVLLIAAGLGVCFTAGTQPGGENAVAAGTIGVVLGAVFLTPLLIGLVGRIGGMLPLPLRLAVRDTARQRARSAPAIAAVMATVAGITALAIASSSDFEQSRRLYEYLTPPGVTTLSAPQAVEESAAAASEASGVDFVPIGEGGSTVQDAYAYVSLESGDEDMWSGYREIAVATPETLAAWGVELTPDQAAALREGTALVGNDARLTADGRVTIGVHPESLDGSVEGTTAELDAVVADLGLGEVPQGREPEVARAVISPEAARAHGIPVSTTTAIADRSAGKLTAEQLAAAKAAAKDVEVDASLRTERGFQETFTLQLLLLVGAGGLAVLFGTLTATGLALADARADLATLAAVGAAPRTRRVVAASQAAVLGVLGALLGVAVGFAPGLAATWPLTSDRWGSLEGADGGPIVDIPWGVLAAIVFVVPLVAVLASAVFTRGKLPLTRRLAQ</sequence>